<feature type="region of interest" description="Disordered" evidence="3">
    <location>
        <begin position="1261"/>
        <end position="1325"/>
    </location>
</feature>
<feature type="compositionally biased region" description="Acidic residues" evidence="3">
    <location>
        <begin position="1027"/>
        <end position="1041"/>
    </location>
</feature>
<dbReference type="FunFam" id="3.30.710.10:FF:000001">
    <property type="entry name" value="Kelch-like family member 20"/>
    <property type="match status" value="1"/>
</dbReference>
<dbReference type="PANTHER" id="PTHR24412:SF419">
    <property type="entry name" value="KELCH-LIKE PROTEIN 20"/>
    <property type="match status" value="1"/>
</dbReference>
<dbReference type="SMART" id="SM00875">
    <property type="entry name" value="BACK"/>
    <property type="match status" value="1"/>
</dbReference>
<dbReference type="InterPro" id="IPR011705">
    <property type="entry name" value="BACK"/>
</dbReference>
<dbReference type="FunFam" id="1.25.40.420:FF:000001">
    <property type="entry name" value="Kelch-like family member 12"/>
    <property type="match status" value="1"/>
</dbReference>
<protein>
    <recommendedName>
        <fullName evidence="4">BTB domain-containing protein</fullName>
    </recommendedName>
</protein>
<feature type="compositionally biased region" description="Polar residues" evidence="3">
    <location>
        <begin position="1148"/>
        <end position="1171"/>
    </location>
</feature>
<name>A0A504YKV7_FASGI</name>
<dbReference type="InterPro" id="IPR000210">
    <property type="entry name" value="BTB/POZ_dom"/>
</dbReference>
<evidence type="ECO:0000256" key="1">
    <source>
        <dbReference type="ARBA" id="ARBA00022441"/>
    </source>
</evidence>
<accession>A0A504YKV7</accession>
<evidence type="ECO:0000313" key="6">
    <source>
        <dbReference type="Proteomes" id="UP000316759"/>
    </source>
</evidence>
<dbReference type="Pfam" id="PF07707">
    <property type="entry name" value="BACK"/>
    <property type="match status" value="1"/>
</dbReference>
<evidence type="ECO:0000256" key="2">
    <source>
        <dbReference type="ARBA" id="ARBA00022737"/>
    </source>
</evidence>
<feature type="compositionally biased region" description="Polar residues" evidence="3">
    <location>
        <begin position="1204"/>
        <end position="1214"/>
    </location>
</feature>
<dbReference type="InterPro" id="IPR015915">
    <property type="entry name" value="Kelch-typ_b-propeller"/>
</dbReference>
<dbReference type="CDD" id="cd18242">
    <property type="entry name" value="BTB_POZ_KLHL12_C3IP1_DKIR"/>
    <property type="match status" value="1"/>
</dbReference>
<feature type="region of interest" description="Disordered" evidence="3">
    <location>
        <begin position="1202"/>
        <end position="1223"/>
    </location>
</feature>
<dbReference type="Pfam" id="PF01344">
    <property type="entry name" value="Kelch_1"/>
    <property type="match status" value="1"/>
</dbReference>
<organism evidence="5 6">
    <name type="scientific">Fasciola gigantica</name>
    <name type="common">Giant liver fluke</name>
    <dbReference type="NCBI Taxonomy" id="46835"/>
    <lineage>
        <taxon>Eukaryota</taxon>
        <taxon>Metazoa</taxon>
        <taxon>Spiralia</taxon>
        <taxon>Lophotrochozoa</taxon>
        <taxon>Platyhelminthes</taxon>
        <taxon>Trematoda</taxon>
        <taxon>Digenea</taxon>
        <taxon>Plagiorchiida</taxon>
        <taxon>Echinostomata</taxon>
        <taxon>Echinostomatoidea</taxon>
        <taxon>Fasciolidae</taxon>
        <taxon>Fasciola</taxon>
    </lineage>
</organism>
<feature type="region of interest" description="Disordered" evidence="3">
    <location>
        <begin position="1135"/>
        <end position="1174"/>
    </location>
</feature>
<feature type="compositionally biased region" description="Polar residues" evidence="3">
    <location>
        <begin position="1297"/>
        <end position="1310"/>
    </location>
</feature>
<dbReference type="STRING" id="46835.A0A504YKV7"/>
<dbReference type="Gene3D" id="2.120.10.80">
    <property type="entry name" value="Kelch-type beta propeller"/>
    <property type="match status" value="1"/>
</dbReference>
<feature type="region of interest" description="Disordered" evidence="3">
    <location>
        <begin position="693"/>
        <end position="724"/>
    </location>
</feature>
<evidence type="ECO:0000256" key="3">
    <source>
        <dbReference type="SAM" id="MobiDB-lite"/>
    </source>
</evidence>
<sequence length="1456" mass="157223">MGEVVGGCSTCNIIEDAMPTEGSTAYSSLAFSKMNMFRKRGQLCDVVIKVGGQEFLAHRVVLAATSDYFDAMFSNGMAESAQLEVELKSISPTVMDALLDYVYTGQVHVTMENVQDLLPAASLVQMEGVKTACSNFLLAEVDASNVLGIRRFAELHSCAELEAFTRNYAAHNFETVADYDEFLCLNHEELLDLVRREDLHIDSEETVYTAVMRWVYHQALERSAHLPTLLRNIRLPVLSVRFLTDVVDKDKLIRQSLECRDLVDDAKRFHLRPDLRHEMRERRYRQRDGGDEYLVVIGGFGSDQNPSDSVEMFNPRTMEWSELPDLPISYRYVAACSLDTCVYVIGGFDGRERLNTICLLDIAQRDEGWRWLTSMHYKRGLSAACTHKGLIYVCGGFDGRSRLRSLEVYHPKIDEWRILENMTTAREGAGLVVVDETLYCLGGYDGFHLLNSMEAFDLVRGTWSVCKPMYMRRSGAGCALLGDTIYVCGGYGGAEGRGPLHLDTVEAYNTRLAQWTLVTSMNMPRCYVGACPLAGKIYVAAGYNGSRLLDTIESYDPVENVWWLHEDSRMNHERCDTGMCVVRFLSCAEPFNSPNTASNSRVASSVSGVPGSSTTALTPSTVIGAQNATHPGPPGISRPSAETANASNYRIPMLPIPTHLRDVLSNVLRPNSEAHGVFSGQMTDTRALNTLTHTASSGIPSPTVTVGTTVSRDDDSMNRTASSASLRVHPHLPVRHLTSTVQSSQLPAPGCLTFRQHLPTAGVHPSQYPRITRQSLAVAGVTSAVASASPANSRIDLPCISDLPENPAELPDNGCALDAPLDVSSGTSRVNRHALRSPPNEQSVPCIGIEADGDCVEVDSSSSAIRPASLIRLSSSSNLDPFENPASTATTAVYCGQAYSVRRVVSHSDSRSVIRWNHSSSPPCFSRVMYHSAPETGFSSSSSSSQPHPVNELFRSAEGLDFLVTNDYRLWLEGAGNCGAGDIVGPNCDQDIVDPPIMNEQPTMSSSNSDSSGVDPGFRPLSGLNLDDNEVNGEDEEELEDERGAFEGNTVDSLFHFVHLDNHILAADPAPFSDAPLSSSASSASDGEFENVEEQELQHPESLLPNASELDSNSRLLAKHRPVGSGNVIGVSIVSSSPSSSCSEGNLAPNQTRNPTLSRPHSTSSGIQDSVSPGALRQLRLGSKSAFRSVPVNASETACVRPRTQVSPNQSTLIDTHCPSRFSMDDPRMVSGRGIAPGVLTSSLNPDGVQTRPLHPVMEQPEDDCNALPGEPQSSACEAPDRVSSPNQCETGPRLSSILNATTISTQSDSGLPVPSVPIEDPNSDCGHRPALSNVTSCCLLAPDQSLSVTTATYVIRAADSTRAVDDPVSTVLPSSDDSTTVPDQSNGLPDPTPDTRSDGEGEEEEDGGEELNSLTVRSVGLNEGGGPDRASPNDPGLRQQNQAVGQTDTNENDCL</sequence>
<feature type="compositionally biased region" description="Low complexity" evidence="3">
    <location>
        <begin position="1135"/>
        <end position="1146"/>
    </location>
</feature>
<dbReference type="Gene3D" id="3.30.710.10">
    <property type="entry name" value="Potassium Channel Kv1.1, Chain A"/>
    <property type="match status" value="1"/>
</dbReference>
<evidence type="ECO:0000313" key="5">
    <source>
        <dbReference type="EMBL" id="TPP61893.1"/>
    </source>
</evidence>
<keyword evidence="6" id="KW-1185">Reference proteome</keyword>
<reference evidence="5 6" key="1">
    <citation type="submission" date="2019-04" db="EMBL/GenBank/DDBJ databases">
        <title>Annotation for the trematode Fasciola gigantica.</title>
        <authorList>
            <person name="Choi Y.-J."/>
        </authorList>
    </citation>
    <scope>NUCLEOTIDE SEQUENCE [LARGE SCALE GENOMIC DNA]</scope>
    <source>
        <strain evidence="5">Uganda_cow_1</strain>
    </source>
</reference>
<dbReference type="SMART" id="SM00225">
    <property type="entry name" value="BTB"/>
    <property type="match status" value="1"/>
</dbReference>
<keyword evidence="1" id="KW-0880">Kelch repeat</keyword>
<feature type="compositionally biased region" description="Acidic residues" evidence="3">
    <location>
        <begin position="1401"/>
        <end position="1410"/>
    </location>
</feature>
<feature type="region of interest" description="Disordered" evidence="3">
    <location>
        <begin position="996"/>
        <end position="1041"/>
    </location>
</feature>
<dbReference type="SUPFAM" id="SSF117281">
    <property type="entry name" value="Kelch motif"/>
    <property type="match status" value="1"/>
</dbReference>
<dbReference type="SUPFAM" id="SSF54695">
    <property type="entry name" value="POZ domain"/>
    <property type="match status" value="1"/>
</dbReference>
<dbReference type="PANTHER" id="PTHR24412">
    <property type="entry name" value="KELCH PROTEIN"/>
    <property type="match status" value="1"/>
</dbReference>
<feature type="domain" description="BTB" evidence="4">
    <location>
        <begin position="44"/>
        <end position="111"/>
    </location>
</feature>
<comment type="caution">
    <text evidence="5">The sequence shown here is derived from an EMBL/GenBank/DDBJ whole genome shotgun (WGS) entry which is preliminary data.</text>
</comment>
<dbReference type="Pfam" id="PF24681">
    <property type="entry name" value="Kelch_KLHDC2_KLHL20_DRC7"/>
    <property type="match status" value="1"/>
</dbReference>
<dbReference type="SMART" id="SM00612">
    <property type="entry name" value="Kelch"/>
    <property type="match status" value="6"/>
</dbReference>
<feature type="compositionally biased region" description="Low complexity" evidence="3">
    <location>
        <begin position="1074"/>
        <end position="1086"/>
    </location>
</feature>
<feature type="region of interest" description="Disordered" evidence="3">
    <location>
        <begin position="1074"/>
        <end position="1107"/>
    </location>
</feature>
<dbReference type="InterPro" id="IPR006652">
    <property type="entry name" value="Kelch_1"/>
</dbReference>
<keyword evidence="2" id="KW-0677">Repeat</keyword>
<feature type="compositionally biased region" description="Polar residues" evidence="3">
    <location>
        <begin position="1439"/>
        <end position="1450"/>
    </location>
</feature>
<dbReference type="InterPro" id="IPR011333">
    <property type="entry name" value="SKP1/BTB/POZ_sf"/>
</dbReference>
<dbReference type="Proteomes" id="UP000316759">
    <property type="component" value="Unassembled WGS sequence"/>
</dbReference>
<feature type="compositionally biased region" description="Polar residues" evidence="3">
    <location>
        <begin position="1372"/>
        <end position="1388"/>
    </location>
</feature>
<dbReference type="Gene3D" id="1.25.40.420">
    <property type="match status" value="1"/>
</dbReference>
<feature type="compositionally biased region" description="Polar residues" evidence="3">
    <location>
        <begin position="693"/>
        <end position="702"/>
    </location>
</feature>
<dbReference type="PROSITE" id="PS50097">
    <property type="entry name" value="BTB"/>
    <property type="match status" value="1"/>
</dbReference>
<dbReference type="EMBL" id="SUNJ01007561">
    <property type="protein sequence ID" value="TPP61893.1"/>
    <property type="molecule type" value="Genomic_DNA"/>
</dbReference>
<dbReference type="Pfam" id="PF00651">
    <property type="entry name" value="BTB"/>
    <property type="match status" value="1"/>
</dbReference>
<gene>
    <name evidence="5" type="ORF">FGIG_07333</name>
</gene>
<proteinExistence type="predicted"/>
<feature type="region of interest" description="Disordered" evidence="3">
    <location>
        <begin position="1365"/>
        <end position="1456"/>
    </location>
</feature>
<evidence type="ECO:0000259" key="4">
    <source>
        <dbReference type="PROSITE" id="PS50097"/>
    </source>
</evidence>
<dbReference type="OrthoDB" id="45365at2759"/>